<dbReference type="PANTHER" id="PTHR24027">
    <property type="entry name" value="CADHERIN-23"/>
    <property type="match status" value="1"/>
</dbReference>
<feature type="domain" description="Cadherin" evidence="7">
    <location>
        <begin position="3153"/>
        <end position="3238"/>
    </location>
</feature>
<name>A0ABQ0C4R6_9PROT</name>
<feature type="compositionally biased region" description="Basic and acidic residues" evidence="6">
    <location>
        <begin position="621"/>
        <end position="639"/>
    </location>
</feature>
<evidence type="ECO:0000313" key="8">
    <source>
        <dbReference type="EMBL" id="GAB0055871.1"/>
    </source>
</evidence>
<feature type="domain" description="Cadherin" evidence="7">
    <location>
        <begin position="1943"/>
        <end position="2037"/>
    </location>
</feature>
<dbReference type="PANTHER" id="PTHR24027:SF442">
    <property type="entry name" value="PROTOCADHERIN-15 ISOFORM X1"/>
    <property type="match status" value="1"/>
</dbReference>
<feature type="domain" description="Cadherin" evidence="7">
    <location>
        <begin position="709"/>
        <end position="812"/>
    </location>
</feature>
<feature type="domain" description="Cadherin" evidence="7">
    <location>
        <begin position="2647"/>
        <end position="2733"/>
    </location>
</feature>
<feature type="domain" description="Cadherin" evidence="7">
    <location>
        <begin position="2551"/>
        <end position="2633"/>
    </location>
</feature>
<dbReference type="Proteomes" id="UP001628193">
    <property type="component" value="Unassembled WGS sequence"/>
</dbReference>
<dbReference type="Pfam" id="PF17803">
    <property type="entry name" value="Cadherin_4"/>
    <property type="match status" value="1"/>
</dbReference>
<dbReference type="InterPro" id="IPR040853">
    <property type="entry name" value="RapA2_cadherin-like"/>
</dbReference>
<dbReference type="InterPro" id="IPR010221">
    <property type="entry name" value="VCBS_dom"/>
</dbReference>
<evidence type="ECO:0000256" key="4">
    <source>
        <dbReference type="ARBA" id="ARBA00023136"/>
    </source>
</evidence>
<comment type="subcellular location">
    <subcellularLocation>
        <location evidence="1">Membrane</location>
    </subcellularLocation>
</comment>
<feature type="domain" description="Cadherin" evidence="7">
    <location>
        <begin position="1436"/>
        <end position="1523"/>
    </location>
</feature>
<feature type="domain" description="Cadherin" evidence="7">
    <location>
        <begin position="1030"/>
        <end position="1121"/>
    </location>
</feature>
<proteinExistence type="predicted"/>
<keyword evidence="3" id="KW-0106">Calcium</keyword>
<feature type="domain" description="Cadherin" evidence="7">
    <location>
        <begin position="1535"/>
        <end position="1625"/>
    </location>
</feature>
<dbReference type="SMART" id="SM00112">
    <property type="entry name" value="CA"/>
    <property type="match status" value="26"/>
</dbReference>
<feature type="compositionally biased region" description="Basic and acidic residues" evidence="6">
    <location>
        <begin position="45"/>
        <end position="54"/>
    </location>
</feature>
<feature type="domain" description="Cadherin" evidence="7">
    <location>
        <begin position="3050"/>
        <end position="3133"/>
    </location>
</feature>
<dbReference type="SMART" id="SM00736">
    <property type="entry name" value="CADG"/>
    <property type="match status" value="17"/>
</dbReference>
<dbReference type="SUPFAM" id="SSF49313">
    <property type="entry name" value="Cadherin-like"/>
    <property type="match status" value="26"/>
</dbReference>
<accession>A0ABQ0C4R6</accession>
<dbReference type="InterPro" id="IPR039808">
    <property type="entry name" value="Cadherin"/>
</dbReference>
<reference evidence="8 9" key="1">
    <citation type="submission" date="2024-05" db="EMBL/GenBank/DDBJ databases">
        <authorList>
            <consortium name="Candidatus Magnetaquicoccaceae bacterium FCR-1 genome sequencing consortium"/>
            <person name="Shimoshige H."/>
            <person name="Shimamura S."/>
            <person name="Taoka A."/>
            <person name="Kobayashi H."/>
            <person name="Maekawa T."/>
        </authorList>
    </citation>
    <scope>NUCLEOTIDE SEQUENCE [LARGE SCALE GENOMIC DNA]</scope>
    <source>
        <strain evidence="8 9">FCR-1</strain>
    </source>
</reference>
<feature type="domain" description="Cadherin" evidence="7">
    <location>
        <begin position="1639"/>
        <end position="1725"/>
    </location>
</feature>
<dbReference type="Pfam" id="PF04773">
    <property type="entry name" value="FecR"/>
    <property type="match status" value="1"/>
</dbReference>
<feature type="domain" description="Cadherin" evidence="7">
    <location>
        <begin position="1857"/>
        <end position="1936"/>
    </location>
</feature>
<reference evidence="8 9" key="2">
    <citation type="submission" date="2024-09" db="EMBL/GenBank/DDBJ databases">
        <title>Draft genome sequence of Candidatus Magnetaquicoccaceae bacterium FCR-1.</title>
        <authorList>
            <person name="Shimoshige H."/>
            <person name="Shimamura S."/>
            <person name="Taoka A."/>
            <person name="Kobayashi H."/>
            <person name="Maekawa T."/>
        </authorList>
    </citation>
    <scope>NUCLEOTIDE SEQUENCE [LARGE SCALE GENOMIC DNA]</scope>
    <source>
        <strain evidence="8 9">FCR-1</strain>
    </source>
</reference>
<evidence type="ECO:0000259" key="7">
    <source>
        <dbReference type="PROSITE" id="PS50268"/>
    </source>
</evidence>
<evidence type="ECO:0000256" key="6">
    <source>
        <dbReference type="SAM" id="MobiDB-lite"/>
    </source>
</evidence>
<dbReference type="InterPro" id="IPR002126">
    <property type="entry name" value="Cadherin-like_dom"/>
</dbReference>
<dbReference type="InterPro" id="IPR015919">
    <property type="entry name" value="Cadherin-like_sf"/>
</dbReference>
<keyword evidence="5" id="KW-0175">Coiled coil</keyword>
<keyword evidence="2" id="KW-0677">Repeat</keyword>
<evidence type="ECO:0000256" key="2">
    <source>
        <dbReference type="ARBA" id="ARBA00022737"/>
    </source>
</evidence>
<feature type="domain" description="Cadherin" evidence="7">
    <location>
        <begin position="2446"/>
        <end position="2533"/>
    </location>
</feature>
<keyword evidence="4" id="KW-0472">Membrane</keyword>
<feature type="domain" description="Cadherin" evidence="7">
    <location>
        <begin position="2047"/>
        <end position="2131"/>
    </location>
</feature>
<feature type="domain" description="Cadherin" evidence="7">
    <location>
        <begin position="1737"/>
        <end position="1833"/>
    </location>
</feature>
<keyword evidence="9" id="KW-1185">Reference proteome</keyword>
<feature type="domain" description="Cadherin" evidence="7">
    <location>
        <begin position="818"/>
        <end position="910"/>
    </location>
</feature>
<feature type="domain" description="Cadherin" evidence="7">
    <location>
        <begin position="2847"/>
        <end position="2933"/>
    </location>
</feature>
<dbReference type="Gene3D" id="2.60.40.60">
    <property type="entry name" value="Cadherins"/>
    <property type="match status" value="26"/>
</dbReference>
<feature type="domain" description="Cadherin" evidence="7">
    <location>
        <begin position="1234"/>
        <end position="1300"/>
    </location>
</feature>
<feature type="domain" description="Cadherin" evidence="7">
    <location>
        <begin position="2350"/>
        <end position="2432"/>
    </location>
</feature>
<feature type="domain" description="Cadherin" evidence="7">
    <location>
        <begin position="3253"/>
        <end position="3345"/>
    </location>
</feature>
<gene>
    <name evidence="8" type="ORF">SIID45300_00169</name>
</gene>
<feature type="coiled-coil region" evidence="5">
    <location>
        <begin position="332"/>
        <end position="396"/>
    </location>
</feature>
<feature type="compositionally biased region" description="Basic and acidic residues" evidence="6">
    <location>
        <begin position="648"/>
        <end position="657"/>
    </location>
</feature>
<evidence type="ECO:0000256" key="1">
    <source>
        <dbReference type="ARBA" id="ARBA00004370"/>
    </source>
</evidence>
<feature type="domain" description="Cadherin" evidence="7">
    <location>
        <begin position="2951"/>
        <end position="3033"/>
    </location>
</feature>
<dbReference type="CDD" id="cd11304">
    <property type="entry name" value="Cadherin_repeat"/>
    <property type="match status" value="26"/>
</dbReference>
<feature type="domain" description="Cadherin" evidence="7">
    <location>
        <begin position="1123"/>
        <end position="1222"/>
    </location>
</feature>
<dbReference type="Pfam" id="PF00028">
    <property type="entry name" value="Cadherin"/>
    <property type="match status" value="2"/>
</dbReference>
<organism evidence="8 9">
    <name type="scientific">Candidatus Magnetaquiglobus chichijimensis</name>
    <dbReference type="NCBI Taxonomy" id="3141448"/>
    <lineage>
        <taxon>Bacteria</taxon>
        <taxon>Pseudomonadati</taxon>
        <taxon>Pseudomonadota</taxon>
        <taxon>Magnetococcia</taxon>
        <taxon>Magnetococcales</taxon>
        <taxon>Candidatus Magnetaquicoccaceae</taxon>
        <taxon>Candidatus Magnetaquiglobus</taxon>
    </lineage>
</organism>
<feature type="region of interest" description="Disordered" evidence="6">
    <location>
        <begin position="616"/>
        <end position="698"/>
    </location>
</feature>
<dbReference type="InterPro" id="IPR006644">
    <property type="entry name" value="Cadg"/>
</dbReference>
<sequence length="3727" mass="387422">MRNLLRNKRLVAMVLVALLAALGGYLLLIPDGGQRSKPITVERAKVATPDKKGAEAPQPKSVAESAAQREPVGTVTQFKGLAYASFESVKRTLAEGATLFPGDQVVTGKETRLIMKMRDDAVIALGPESEFLVQEYRFEPEEAAGNGVVNMTKGMVRFTSGKLAKMKDQPFKVVTPVATLGVRGTEGFVRLGDGKGKDREIEVITLQKELLVWMEEAGRPAPKASSGELFFSKGWSLINDAWAADTSKAPLAVRHGERLTGSANKAPEVRKATREELRGAYGSTTLRKISPKTREKLTSQVAKSLVDKGLAPDKATAEALLKKSPHALDELVSKAEEKLEKELEKAIEKRIDADEKIAALDEKLKETVGAEGAAKLQEIERQQAEQLETLRRERAEQLAAIVTDPALKPDADAIVAGHDERQIELHAELGEKIAKVEAEGDTRKQAELKAELNNKLAELEKETRRSLESLLGTEQASKVQEAVAETAKRETQLATQIAHQIEAVVPKEQLEIVRSIEGQKGRVESATPFNLNDLSQTTATTKAQEEAIRAIEAVTTSLINGVADAVKAGVPLDKVIQGLDDAAVERQRTEATRLGVDLETATKNAEELLKVLETSPLAAKKGKESDKPKETTKTEEPAKPAESTEPPVEPKKSEEPPKATTTAPVTPTATTTIPGIAPTPLDAASTLSSSGFSSTTTTTTTVTINNAPTIALQTFTISENAAKGTIVGTLVATDPDVADQGKLQFSLGENFGGAFGVDSSTGQITVLDPSKLDFETNPTIRLTAVVKDLPKSGTASATVWVVLTDVNEAPTVTSGSSGTLVENESGTVYTATAFDPDKDDTLTWSLSGTDAGFFRIDATGVVTFRNPPDFENANHAPTYVFDAIATDKKGLFGSKTVTITVTDRNEAPVITSEAGVLFAENGAGIAYQATATDPDASDKNKLTWSLSGNDAALFEINAQTGAVRFLAKPDFESPKDVGGDNVYNLTVSVTDTGWEGSAALSTSKEITITVVDQSTVTVTSAESVTFDENGTGIAYQAKATDPDPGDDPRIWSMVGADESLFNIDAASGAVTFKQPPDYENPKDHGKQNSYHITIQVSDKGKFFASKAVTINVLDLNEKPVIAVSSPSAVTFAENGSGSAYQATASDPDKSDTLSWSLSGADEDWFTINADTGAVSFRLPPDFESASHGPVYAITVKVQDKGGLNDSKAVTITVTDVNEAPVVNSGASATFVENGTGVVYTATATDPDAKDLFGWSVGGADKAFFTIDPTTGELRFKTPPDFENTSHGPVYAIDVIATDRAGLAGSKSVTITVTDQPPTITSGPSATFAENGTGVAYQATATQLDAGDGTRVWTHSGLDAARFTIDAATGAVRFVTPPDFEAPNDVGRDNLYEINVIVTDKGSLSDSRAITITVTDINEAPKISATAPASLPFNENGSGVAYQTVAFDPDAGDVIAWSLGGADAGLFTIDATTGAVRFVTPPDFESATHLPAYALTLTVTDKFGLTDAKAITITVVDVNEAPVITSAAGVNFAENGTGVAYQATATDPDAGDAITWKLAGPDAGLFTIDATTGAVSFKAAPDYETPLDVGGNNVYDIQLTVTDKAGLSASQAVTITVTPVNEAPKIASSAPSSVTFNENGTGVVYQTTATDPDGDLLTWALSGADALSFIIDATTGAVRFVNPPDFENATHGPTYAITVTVTDGGGLFDARPVTITVTDLNEAPVVTSAAGVNFAENGTGVAYQATATDPDANDAFTWSLSGADAALFNLDAVTGEVRFNVSPDYENPQDVGKNNVYDIVVTATDKKGLSSALNVAITVTDVIERPSITSGPTATFLENATGIAYQATAAPPEVGDVLSWSLSGADSGRFAIDSVTGAVTFLAPPDFETPLDAGADNVYTINVIVTNKLNLSDTKAVAITVTNVNEKPVIDPNAPAAKDFVENGTGVAYQTTATDPDAGDVLTWTLGGADVSLFDINAVTGAVTFKAAPDFESAVHAPTYALTLTVADRDGLFDSKAVTINVTNLNEKPTIDPTAPAAKNFAENGVGVAYQTTATDPDAGDTLTWSLTGTDAAFFAIDPATGAVTFLASPDYESATHGPAYAINLVVTDAGGLADTKAVTLNVTNVNEAPVIDPLALSAVTFAENATGTVYQTTATDPDVPDTLTWSLGGADAALFTINATSGAVTFLTPPDFEHVHGPTYAIDVIVTDALGLNATKSVTVTVTNVNEAPVIDPTAPAAKDFAENGVGVAYQTTATDPDAGDILTWSLTGTDAAFFAIDPATGAVTFLASPDYESATHGPAYAINLVVTDSGGLAAIKAVTLNVTNVNEAPVIDPLALSAVTFAENATGTVYQTTATDPDVPDILTWSLGGADAAFFAINPTTGAVTFLTPPDFEHVHGPTYAIDVIVTDALGLNATKSVTVTVTNVNEAPVIDPAAPAAKDFAENGTGVAYQTTATDQDAGDTLTWSLTGTDAAFFAIDPATGAVSFLASPDYESATHGPAYAINLVVTDSGGLAATKAVTLNVTNVNEAPVIDPLALSAVTFAENATGTVYQTTATDPDVPDTLTWSLGGADAASFAINPTTGAVTFLTPPDFEHVHGPIYAIDVIVTDALGLNATKSVTVTVTNVNEAPVIDPAAPAAKDFAENGTGVAYQTTATDQDAGDTLTWSLTGTDAAFFAIDPATGAVSFLASPDYEAAHGPAYAINLVVTDSGGLAATKAVTLNVTNVNEAPVIDPLALSAVTFAENATGTVYQTTATDPDVPDTLTWSLGGADAASFAINPTTGAVTFLTPPDFEHVHGPTYAIDVIVTDALGLNATKSVTVTVTNVNEAPVIDPAAPAAKDFAENGTGIAYQTTATDQDAGDTLTWSLTGTDAAFFAIDPTTGAVSFLASPDYEAAHGPAYAINLVVTDSGGLAATKAVTLNVTNVNEAPVIDPLALSAVTFAENATGTVYQTTATDPDVPDTLTWSLGGADAALFTINATSGAVTFLTPPDFEHVHGPTYAIDVIVTDALGLNATKSVTVTVTNVNEAPVIDPAAPAAKDFAENGVGVAYQTTATDPDAGDTLTWSLTGTDAAFFAIDPATGAVTFLVPPDYEAAHGPAYAVTVVVTDSGGLTATKAVTINVTDVNETPQITSTLAVNFAENGTGTAYPATASDPDTAHGDLLTWTIAGGADAALFTINASTGAVTFLTSPNYEAPTDAGADNVYDLTLTVTDTLGLFDTKSVTITVTDVNEPPVINSATSVPNVVEGTTTAIYTATATDPENNPFTWSLSGPDAASFTIDANTGALTPSALLRYGSPADVGADNVYNVTLVATDNGTPVQAGTLDITVTIISKIDLSNLTVYENADLGTVIGQLSALNPEGGVTFSFSLAANLENLFDVQTSGTNVYLVVGSAAVKPLVVGDHAVTLRMDDTLGRTFTRPVLVTVQTVPFDMTGALVVNDATYKADGELVLKSIVKGLYRASNDATGRTVDLSETDIAKLIVGKLGQQISNVTFTKSLQEVLPMLRVELLPADDAQMIRVRARIGVVEAMYARLPASVRTEFGTWFDTFFNAVAPYATNYTTDLQIRLMPYLQTVPDGAGSHVELCVDLAGSTLEVLNLRMVPRIGMDMASMLTSYNATIRQLLKSDGSLTFFTGGGGNGPAKHFLDQAMKEATQANQIANAPAGSVIQKGFNTQIAADGRSVQAYDASNHTSQQIPTCQRIDYYLPGWINGISITSGNVQLTR</sequence>
<evidence type="ECO:0000256" key="5">
    <source>
        <dbReference type="SAM" id="Coils"/>
    </source>
</evidence>
<dbReference type="PROSITE" id="PS50268">
    <property type="entry name" value="CADHERIN_2"/>
    <property type="match status" value="26"/>
</dbReference>
<dbReference type="RefSeq" id="WP_420903585.1">
    <property type="nucleotide sequence ID" value="NZ_BAAFGK010000001.1"/>
</dbReference>
<dbReference type="PRINTS" id="PR00205">
    <property type="entry name" value="CADHERIN"/>
</dbReference>
<feature type="domain" description="Cadherin" evidence="7">
    <location>
        <begin position="2248"/>
        <end position="2332"/>
    </location>
</feature>
<evidence type="ECO:0000313" key="9">
    <source>
        <dbReference type="Proteomes" id="UP001628193"/>
    </source>
</evidence>
<feature type="compositionally biased region" description="Low complexity" evidence="6">
    <location>
        <begin position="658"/>
        <end position="698"/>
    </location>
</feature>
<feature type="coiled-coil region" evidence="5">
    <location>
        <begin position="442"/>
        <end position="469"/>
    </location>
</feature>
<feature type="domain" description="Cadherin" evidence="7">
    <location>
        <begin position="922"/>
        <end position="1026"/>
    </location>
</feature>
<evidence type="ECO:0000256" key="3">
    <source>
        <dbReference type="ARBA" id="ARBA00022837"/>
    </source>
</evidence>
<feature type="domain" description="Cadherin" evidence="7">
    <location>
        <begin position="1304"/>
        <end position="1422"/>
    </location>
</feature>
<dbReference type="EMBL" id="BAAFGK010000001">
    <property type="protein sequence ID" value="GAB0055871.1"/>
    <property type="molecule type" value="Genomic_DNA"/>
</dbReference>
<comment type="caution">
    <text evidence="8">The sequence shown here is derived from an EMBL/GenBank/DDBJ whole genome shotgun (WGS) entry which is preliminary data.</text>
</comment>
<feature type="domain" description="Cadherin" evidence="7">
    <location>
        <begin position="2149"/>
        <end position="2231"/>
    </location>
</feature>
<dbReference type="InterPro" id="IPR006860">
    <property type="entry name" value="FecR"/>
</dbReference>
<protein>
    <recommendedName>
        <fullName evidence="7">Cadherin domain-containing protein</fullName>
    </recommendedName>
</protein>
<feature type="region of interest" description="Disordered" evidence="6">
    <location>
        <begin position="45"/>
        <end position="69"/>
    </location>
</feature>
<dbReference type="NCBIfam" id="TIGR01965">
    <property type="entry name" value="VCBS_repeat"/>
    <property type="match status" value="1"/>
</dbReference>
<dbReference type="Pfam" id="PF17963">
    <property type="entry name" value="Big_9"/>
    <property type="match status" value="2"/>
</dbReference>
<feature type="domain" description="Cadherin" evidence="7">
    <location>
        <begin position="2751"/>
        <end position="2833"/>
    </location>
</feature>